<evidence type="ECO:0000256" key="3">
    <source>
        <dbReference type="ARBA" id="ARBA00023125"/>
    </source>
</evidence>
<evidence type="ECO:0000256" key="1">
    <source>
        <dbReference type="ARBA" id="ARBA00009437"/>
    </source>
</evidence>
<evidence type="ECO:0000256" key="4">
    <source>
        <dbReference type="ARBA" id="ARBA00023163"/>
    </source>
</evidence>
<dbReference type="AlphaFoldDB" id="A0A7Y8KZI9"/>
<comment type="similarity">
    <text evidence="1">Belongs to the LysR transcriptional regulatory family.</text>
</comment>
<sequence>MEFRHLRCFTVLAEELHFGRAAQRLAMTQPPLSMNIQQLELNPLNVYKRTMPHWAGPLPPNVQNAPLLVEEIRDQVAGWKPGQ</sequence>
<evidence type="ECO:0000259" key="5">
    <source>
        <dbReference type="PROSITE" id="PS50931"/>
    </source>
</evidence>
<keyword evidence="4" id="KW-0804">Transcription</keyword>
<accession>A0A7Y8KZI9</accession>
<dbReference type="EMBL" id="VYGV01000025">
    <property type="protein sequence ID" value="NWF48059.1"/>
    <property type="molecule type" value="Genomic_DNA"/>
</dbReference>
<organism evidence="6 7">
    <name type="scientific">Hydrogenophaga aromaticivorans</name>
    <dbReference type="NCBI Taxonomy" id="2610898"/>
    <lineage>
        <taxon>Bacteria</taxon>
        <taxon>Pseudomonadati</taxon>
        <taxon>Pseudomonadota</taxon>
        <taxon>Betaproteobacteria</taxon>
        <taxon>Burkholderiales</taxon>
        <taxon>Comamonadaceae</taxon>
        <taxon>Hydrogenophaga</taxon>
    </lineage>
</organism>
<dbReference type="Pfam" id="PF00126">
    <property type="entry name" value="HTH_1"/>
    <property type="match status" value="1"/>
</dbReference>
<gene>
    <name evidence="6" type="ORF">F3K02_22785</name>
</gene>
<keyword evidence="2" id="KW-0805">Transcription regulation</keyword>
<reference evidence="6 7" key="1">
    <citation type="submission" date="2019-09" db="EMBL/GenBank/DDBJ databases">
        <title>Hydrogenophaga aromatica sp. nov., isolated from a para-xylene-degrading enrichment culture.</title>
        <authorList>
            <person name="Tancsics A."/>
            <person name="Banerjee S."/>
        </authorList>
    </citation>
    <scope>NUCLEOTIDE SEQUENCE [LARGE SCALE GENOMIC DNA]</scope>
    <source>
        <strain evidence="6 7">D2P1</strain>
    </source>
</reference>
<dbReference type="PANTHER" id="PTHR30346">
    <property type="entry name" value="TRANSCRIPTIONAL DUAL REGULATOR HCAR-RELATED"/>
    <property type="match status" value="1"/>
</dbReference>
<keyword evidence="3" id="KW-0238">DNA-binding</keyword>
<dbReference type="RefSeq" id="WP_177138310.1">
    <property type="nucleotide sequence ID" value="NZ_VYGV01000025.1"/>
</dbReference>
<proteinExistence type="inferred from homology"/>
<dbReference type="GO" id="GO:0003677">
    <property type="term" value="F:DNA binding"/>
    <property type="evidence" value="ECO:0007669"/>
    <property type="project" value="UniProtKB-KW"/>
</dbReference>
<evidence type="ECO:0000256" key="2">
    <source>
        <dbReference type="ARBA" id="ARBA00023015"/>
    </source>
</evidence>
<name>A0A7Y8KZI9_9BURK</name>
<dbReference type="SUPFAM" id="SSF46785">
    <property type="entry name" value="Winged helix' DNA-binding domain"/>
    <property type="match status" value="1"/>
</dbReference>
<dbReference type="PANTHER" id="PTHR30346:SF0">
    <property type="entry name" value="HCA OPERON TRANSCRIPTIONAL ACTIVATOR HCAR"/>
    <property type="match status" value="1"/>
</dbReference>
<dbReference type="Gene3D" id="1.10.10.10">
    <property type="entry name" value="Winged helix-like DNA-binding domain superfamily/Winged helix DNA-binding domain"/>
    <property type="match status" value="1"/>
</dbReference>
<evidence type="ECO:0000313" key="7">
    <source>
        <dbReference type="Proteomes" id="UP000545507"/>
    </source>
</evidence>
<keyword evidence="7" id="KW-1185">Reference proteome</keyword>
<feature type="non-terminal residue" evidence="6">
    <location>
        <position position="83"/>
    </location>
</feature>
<dbReference type="GO" id="GO:0032993">
    <property type="term" value="C:protein-DNA complex"/>
    <property type="evidence" value="ECO:0007669"/>
    <property type="project" value="TreeGrafter"/>
</dbReference>
<comment type="caution">
    <text evidence="6">The sequence shown here is derived from an EMBL/GenBank/DDBJ whole genome shotgun (WGS) entry which is preliminary data.</text>
</comment>
<dbReference type="PROSITE" id="PS50931">
    <property type="entry name" value="HTH_LYSR"/>
    <property type="match status" value="1"/>
</dbReference>
<dbReference type="Proteomes" id="UP000545507">
    <property type="component" value="Unassembled WGS sequence"/>
</dbReference>
<dbReference type="InterPro" id="IPR036390">
    <property type="entry name" value="WH_DNA-bd_sf"/>
</dbReference>
<feature type="domain" description="HTH lysR-type" evidence="5">
    <location>
        <begin position="1"/>
        <end position="40"/>
    </location>
</feature>
<dbReference type="InterPro" id="IPR000847">
    <property type="entry name" value="LysR_HTH_N"/>
</dbReference>
<dbReference type="GO" id="GO:0003700">
    <property type="term" value="F:DNA-binding transcription factor activity"/>
    <property type="evidence" value="ECO:0007669"/>
    <property type="project" value="InterPro"/>
</dbReference>
<evidence type="ECO:0000313" key="6">
    <source>
        <dbReference type="EMBL" id="NWF48059.1"/>
    </source>
</evidence>
<protein>
    <submittedName>
        <fullName evidence="6">LysR family transcriptional regulator</fullName>
    </submittedName>
</protein>
<dbReference type="InterPro" id="IPR036388">
    <property type="entry name" value="WH-like_DNA-bd_sf"/>
</dbReference>